<dbReference type="VEuPathDB" id="FungiDB:SPRG_18938"/>
<keyword evidence="2" id="KW-1185">Reference proteome</keyword>
<dbReference type="KEGG" id="spar:SPRG_18938"/>
<evidence type="ECO:0000313" key="2">
    <source>
        <dbReference type="Proteomes" id="UP000030745"/>
    </source>
</evidence>
<dbReference type="EMBL" id="KK583190">
    <property type="protein sequence ID" value="KDO34743.1"/>
    <property type="molecule type" value="Genomic_DNA"/>
</dbReference>
<dbReference type="Proteomes" id="UP000030745">
    <property type="component" value="Unassembled WGS sequence"/>
</dbReference>
<protein>
    <submittedName>
        <fullName evidence="1">Uncharacterized protein</fullName>
    </submittedName>
</protein>
<sequence length="104" mass="11501">AWLDPTTSRKVLKQTRCHSCFALQSTASVADVARATYAQSVVAACTRMHAFGHSFGTPNRSSLWNRWVFKDVLSTEYTNCIGKDITYRNVTGKSCVDGHQGQVT</sequence>
<name>A0A067CW85_SAPPC</name>
<reference evidence="1 2" key="1">
    <citation type="journal article" date="2013" name="PLoS Genet.">
        <title>Distinctive expansion of potential virulence genes in the genome of the oomycete fish pathogen Saprolegnia parasitica.</title>
        <authorList>
            <person name="Jiang R.H."/>
            <person name="de Bruijn I."/>
            <person name="Haas B.J."/>
            <person name="Belmonte R."/>
            <person name="Lobach L."/>
            <person name="Christie J."/>
            <person name="van den Ackerveken G."/>
            <person name="Bottin A."/>
            <person name="Bulone V."/>
            <person name="Diaz-Moreno S.M."/>
            <person name="Dumas B."/>
            <person name="Fan L."/>
            <person name="Gaulin E."/>
            <person name="Govers F."/>
            <person name="Grenville-Briggs L.J."/>
            <person name="Horner N.R."/>
            <person name="Levin J.Z."/>
            <person name="Mammella M."/>
            <person name="Meijer H.J."/>
            <person name="Morris P."/>
            <person name="Nusbaum C."/>
            <person name="Oome S."/>
            <person name="Phillips A.J."/>
            <person name="van Rooyen D."/>
            <person name="Rzeszutek E."/>
            <person name="Saraiva M."/>
            <person name="Secombes C.J."/>
            <person name="Seidl M.F."/>
            <person name="Snel B."/>
            <person name="Stassen J.H."/>
            <person name="Sykes S."/>
            <person name="Tripathy S."/>
            <person name="van den Berg H."/>
            <person name="Vega-Arreguin J.C."/>
            <person name="Wawra S."/>
            <person name="Young S.K."/>
            <person name="Zeng Q."/>
            <person name="Dieguez-Uribeondo J."/>
            <person name="Russ C."/>
            <person name="Tyler B.M."/>
            <person name="van West P."/>
        </authorList>
    </citation>
    <scope>NUCLEOTIDE SEQUENCE [LARGE SCALE GENOMIC DNA]</scope>
    <source>
        <strain evidence="1 2">CBS 223.65</strain>
    </source>
</reference>
<evidence type="ECO:0000313" key="1">
    <source>
        <dbReference type="EMBL" id="KDO34743.1"/>
    </source>
</evidence>
<dbReference type="RefSeq" id="XP_012194812.1">
    <property type="nucleotide sequence ID" value="XM_012339422.1"/>
</dbReference>
<organism evidence="1 2">
    <name type="scientific">Saprolegnia parasitica (strain CBS 223.65)</name>
    <dbReference type="NCBI Taxonomy" id="695850"/>
    <lineage>
        <taxon>Eukaryota</taxon>
        <taxon>Sar</taxon>
        <taxon>Stramenopiles</taxon>
        <taxon>Oomycota</taxon>
        <taxon>Saprolegniomycetes</taxon>
        <taxon>Saprolegniales</taxon>
        <taxon>Saprolegniaceae</taxon>
        <taxon>Saprolegnia</taxon>
    </lineage>
</organism>
<gene>
    <name evidence="1" type="ORF">SPRG_18938</name>
</gene>
<dbReference type="GeneID" id="24140417"/>
<feature type="non-terminal residue" evidence="1">
    <location>
        <position position="1"/>
    </location>
</feature>
<dbReference type="AlphaFoldDB" id="A0A067CW85"/>
<accession>A0A067CW85</accession>
<proteinExistence type="predicted"/>